<evidence type="ECO:0000256" key="6">
    <source>
        <dbReference type="ARBA" id="ARBA00023004"/>
    </source>
</evidence>
<evidence type="ECO:0000256" key="5">
    <source>
        <dbReference type="ARBA" id="ARBA00022723"/>
    </source>
</evidence>
<name>A0A8S3ZMU5_9EUPU</name>
<evidence type="ECO:0000256" key="4">
    <source>
        <dbReference type="ARBA" id="ARBA00022621"/>
    </source>
</evidence>
<evidence type="ECO:0000256" key="1">
    <source>
        <dbReference type="ARBA" id="ARBA00013895"/>
    </source>
</evidence>
<dbReference type="PANTHER" id="PTHR46458">
    <property type="entry name" value="BLR2807 PROTEIN"/>
    <property type="match status" value="1"/>
</dbReference>
<dbReference type="PROSITE" id="PS01033">
    <property type="entry name" value="GLOBIN"/>
    <property type="match status" value="1"/>
</dbReference>
<dbReference type="InterPro" id="IPR012292">
    <property type="entry name" value="Globin/Proto"/>
</dbReference>
<dbReference type="GO" id="GO:0020037">
    <property type="term" value="F:heme binding"/>
    <property type="evidence" value="ECO:0007669"/>
    <property type="project" value="InterPro"/>
</dbReference>
<dbReference type="Pfam" id="PF00042">
    <property type="entry name" value="Globin"/>
    <property type="match status" value="1"/>
</dbReference>
<dbReference type="Gene3D" id="1.10.490.10">
    <property type="entry name" value="Globins"/>
    <property type="match status" value="1"/>
</dbReference>
<evidence type="ECO:0000313" key="10">
    <source>
        <dbReference type="EMBL" id="CAG5129128.1"/>
    </source>
</evidence>
<keyword evidence="11" id="KW-1185">Reference proteome</keyword>
<dbReference type="EMBL" id="CAJHNH020003362">
    <property type="protein sequence ID" value="CAG5129128.1"/>
    <property type="molecule type" value="Genomic_DNA"/>
</dbReference>
<feature type="domain" description="Globin" evidence="9">
    <location>
        <begin position="1"/>
        <end position="140"/>
    </location>
</feature>
<accession>A0A8S3ZMU5</accession>
<keyword evidence="4 8" id="KW-0561">Oxygen transport</keyword>
<dbReference type="InterPro" id="IPR009050">
    <property type="entry name" value="Globin-like_sf"/>
</dbReference>
<organism evidence="10 11">
    <name type="scientific">Candidula unifasciata</name>
    <dbReference type="NCBI Taxonomy" id="100452"/>
    <lineage>
        <taxon>Eukaryota</taxon>
        <taxon>Metazoa</taxon>
        <taxon>Spiralia</taxon>
        <taxon>Lophotrochozoa</taxon>
        <taxon>Mollusca</taxon>
        <taxon>Gastropoda</taxon>
        <taxon>Heterobranchia</taxon>
        <taxon>Euthyneura</taxon>
        <taxon>Panpulmonata</taxon>
        <taxon>Eupulmonata</taxon>
        <taxon>Stylommatophora</taxon>
        <taxon>Helicina</taxon>
        <taxon>Helicoidea</taxon>
        <taxon>Geomitridae</taxon>
        <taxon>Candidula</taxon>
    </lineage>
</organism>
<feature type="non-terminal residue" evidence="10">
    <location>
        <position position="141"/>
    </location>
</feature>
<keyword evidence="2 8" id="KW-0813">Transport</keyword>
<evidence type="ECO:0000256" key="2">
    <source>
        <dbReference type="ARBA" id="ARBA00022448"/>
    </source>
</evidence>
<dbReference type="PANTHER" id="PTHR46458:SF1">
    <property type="entry name" value="GEO09476P1"/>
    <property type="match status" value="1"/>
</dbReference>
<evidence type="ECO:0000313" key="11">
    <source>
        <dbReference type="Proteomes" id="UP000678393"/>
    </source>
</evidence>
<comment type="caution">
    <text evidence="10">The sequence shown here is derived from an EMBL/GenBank/DDBJ whole genome shotgun (WGS) entry which is preliminary data.</text>
</comment>
<keyword evidence="3 8" id="KW-0349">Heme</keyword>
<dbReference type="AlphaFoldDB" id="A0A8S3ZMU5"/>
<dbReference type="Proteomes" id="UP000678393">
    <property type="component" value="Unassembled WGS sequence"/>
</dbReference>
<dbReference type="GO" id="GO:0005344">
    <property type="term" value="F:oxygen carrier activity"/>
    <property type="evidence" value="ECO:0007669"/>
    <property type="project" value="UniProtKB-KW"/>
</dbReference>
<keyword evidence="6" id="KW-0408">Iron</keyword>
<comment type="similarity">
    <text evidence="8">Belongs to the globin family.</text>
</comment>
<gene>
    <name evidence="10" type="ORF">CUNI_LOCUS14686</name>
</gene>
<proteinExistence type="inferred from homology"/>
<reference evidence="10" key="1">
    <citation type="submission" date="2021-04" db="EMBL/GenBank/DDBJ databases">
        <authorList>
            <consortium name="Molecular Ecology Group"/>
        </authorList>
    </citation>
    <scope>NUCLEOTIDE SEQUENCE</scope>
</reference>
<dbReference type="GO" id="GO:0046872">
    <property type="term" value="F:metal ion binding"/>
    <property type="evidence" value="ECO:0007669"/>
    <property type="project" value="UniProtKB-KW"/>
</dbReference>
<sequence>TWGGSMEERQMCQFANILTQQWELFETHPEVQNVFVPFRGQTREVLQDSVQLKSHAVRVMGTVDKCLTRCQDPERIRQMLHELGARHVLYNARVDYMDLIGPQFILAIEPVIGEFWTPEVEQAWSDLFKYISYVMKGAMRF</sequence>
<evidence type="ECO:0000256" key="7">
    <source>
        <dbReference type="ARBA" id="ARBA00030087"/>
    </source>
</evidence>
<dbReference type="InterPro" id="IPR050532">
    <property type="entry name" value="Globin-like_OT"/>
</dbReference>
<protein>
    <recommendedName>
        <fullName evidence="1">Globin</fullName>
    </recommendedName>
    <alternativeName>
        <fullName evidence="7">Myoglobin</fullName>
    </alternativeName>
</protein>
<keyword evidence="5" id="KW-0479">Metal-binding</keyword>
<dbReference type="InterPro" id="IPR000971">
    <property type="entry name" value="Globin"/>
</dbReference>
<evidence type="ECO:0000256" key="3">
    <source>
        <dbReference type="ARBA" id="ARBA00022617"/>
    </source>
</evidence>
<evidence type="ECO:0000259" key="9">
    <source>
        <dbReference type="PROSITE" id="PS01033"/>
    </source>
</evidence>
<dbReference type="GO" id="GO:0019825">
    <property type="term" value="F:oxygen binding"/>
    <property type="evidence" value="ECO:0007669"/>
    <property type="project" value="InterPro"/>
</dbReference>
<dbReference type="OrthoDB" id="436496at2759"/>
<evidence type="ECO:0000256" key="8">
    <source>
        <dbReference type="RuleBase" id="RU000356"/>
    </source>
</evidence>
<dbReference type="SUPFAM" id="SSF46458">
    <property type="entry name" value="Globin-like"/>
    <property type="match status" value="1"/>
</dbReference>